<comment type="caution">
    <text evidence="3">The sequence shown here is derived from an EMBL/GenBank/DDBJ whole genome shotgun (WGS) entry which is preliminary data.</text>
</comment>
<dbReference type="AlphaFoldDB" id="A0A3E0H5W2"/>
<evidence type="ECO:0000256" key="2">
    <source>
        <dbReference type="SAM" id="Phobius"/>
    </source>
</evidence>
<evidence type="ECO:0000256" key="1">
    <source>
        <dbReference type="SAM" id="MobiDB-lite"/>
    </source>
</evidence>
<accession>A0A3E0H5W2</accession>
<evidence type="ECO:0000313" key="3">
    <source>
        <dbReference type="EMBL" id="REH38932.1"/>
    </source>
</evidence>
<evidence type="ECO:0000313" key="4">
    <source>
        <dbReference type="Proteomes" id="UP000256774"/>
    </source>
</evidence>
<proteinExistence type="predicted"/>
<feature type="region of interest" description="Disordered" evidence="1">
    <location>
        <begin position="195"/>
        <end position="216"/>
    </location>
</feature>
<dbReference type="Proteomes" id="UP000256774">
    <property type="component" value="Unassembled WGS sequence"/>
</dbReference>
<dbReference type="RefSeq" id="WP_181898993.1">
    <property type="nucleotide sequence ID" value="NZ_QUNR01000002.1"/>
</dbReference>
<sequence length="233" mass="25236">MLIKTNTAQAHLPAALIERDLLQLSRRGFIRSGLWLGLGVAATTVAGVGYLRRSPRDALPTPEGLQVLSVNQYQLFQRLSEVCFPVADSALPVPVGIALQVDSLIAGVRADVRQQLLIGLDLFDNAALVRHGRRFIDLPADAARRYIDDWTNSSVSAFRAIANAATRLTKSAYWDNPAAWAAVNFPGPVTKPRGIERLGNAPSPPRAPMRSKAAVRPMITAARRGQRRLGASS</sequence>
<dbReference type="Pfam" id="PF13618">
    <property type="entry name" value="Gluconate_2-dh3"/>
    <property type="match status" value="1"/>
</dbReference>
<reference evidence="3 4" key="1">
    <citation type="submission" date="2018-08" db="EMBL/GenBank/DDBJ databases">
        <title>Genomic Encyclopedia of Type Strains, Phase IV (KMG-IV): sequencing the most valuable type-strain genomes for metagenomic binning, comparative biology and taxonomic classification.</title>
        <authorList>
            <person name="Goeker M."/>
        </authorList>
    </citation>
    <scope>NUCLEOTIDE SEQUENCE [LARGE SCALE GENOMIC DNA]</scope>
    <source>
        <strain evidence="3 4">DSM 26022</strain>
    </source>
</reference>
<dbReference type="EMBL" id="QUNR01000002">
    <property type="protein sequence ID" value="REH38932.1"/>
    <property type="molecule type" value="Genomic_DNA"/>
</dbReference>
<keyword evidence="2" id="KW-1133">Transmembrane helix</keyword>
<keyword evidence="4" id="KW-1185">Reference proteome</keyword>
<keyword evidence="2" id="KW-0472">Membrane</keyword>
<feature type="transmembrane region" description="Helical" evidence="2">
    <location>
        <begin position="29"/>
        <end position="51"/>
    </location>
</feature>
<protein>
    <submittedName>
        <fullName evidence="3">Gluconate 2-dehydrogenase subunit 3-like protein</fullName>
    </submittedName>
</protein>
<name>A0A3E0H5W2_9GAMM</name>
<keyword evidence="2" id="KW-0812">Transmembrane</keyword>
<organism evidence="3 4">
    <name type="scientific">Paraperlucidibaca baekdonensis</name>
    <dbReference type="NCBI Taxonomy" id="748120"/>
    <lineage>
        <taxon>Bacteria</taxon>
        <taxon>Pseudomonadati</taxon>
        <taxon>Pseudomonadota</taxon>
        <taxon>Gammaproteobacteria</taxon>
        <taxon>Moraxellales</taxon>
        <taxon>Moraxellaceae</taxon>
        <taxon>Paraperlucidibaca</taxon>
    </lineage>
</organism>
<gene>
    <name evidence="3" type="ORF">DFR26_1100</name>
</gene>
<dbReference type="InterPro" id="IPR027056">
    <property type="entry name" value="Gluconate_2DH_su3"/>
</dbReference>